<dbReference type="AlphaFoldDB" id="A0A2M8EYB2"/>
<protein>
    <submittedName>
        <fullName evidence="1">Uncharacterized protein</fullName>
    </submittedName>
</protein>
<dbReference type="SUPFAM" id="SSF82171">
    <property type="entry name" value="DPP6 N-terminal domain-like"/>
    <property type="match status" value="1"/>
</dbReference>
<proteinExistence type="predicted"/>
<dbReference type="Proteomes" id="UP000231383">
    <property type="component" value="Unassembled WGS sequence"/>
</dbReference>
<evidence type="ECO:0000313" key="2">
    <source>
        <dbReference type="Proteomes" id="UP000231383"/>
    </source>
</evidence>
<reference evidence="2" key="1">
    <citation type="submission" date="2017-09" db="EMBL/GenBank/DDBJ databases">
        <title>Depth-based differentiation of microbial function through sediment-hosted aquifers and enrichment of novel symbionts in the deep terrestrial subsurface.</title>
        <authorList>
            <person name="Probst A.J."/>
            <person name="Ladd B."/>
            <person name="Jarett J.K."/>
            <person name="Geller-Mcgrath D.E."/>
            <person name="Sieber C.M.K."/>
            <person name="Emerson J.B."/>
            <person name="Anantharaman K."/>
            <person name="Thomas B.C."/>
            <person name="Malmstrom R."/>
            <person name="Stieglmeier M."/>
            <person name="Klingl A."/>
            <person name="Woyke T."/>
            <person name="Ryan C.M."/>
            <person name="Banfield J.F."/>
        </authorList>
    </citation>
    <scope>NUCLEOTIDE SEQUENCE [LARGE SCALE GENOMIC DNA]</scope>
</reference>
<sequence>MARSSVLNKKAQSLVELLLVIALAALLMPPIFLGYMSSREGKAQQKQRLLATALMKKTQEETRNIRERGWNYIEPTGIYHPETSGSSMSLVAGVANVGGFSQQVAVDNVYRDSNGEIVLSPTPGVLDPSTKKITTTISWSTPRISSVDHVTYMTRFRDNLPYTETTKARFNDDPDNLSVFNKTAAVNTAGSSLPDDGEIDMGLGGLGDWCNPNLSIAAFDLPKSGVANAISAIEGQVFTGTGDNASGISYADVSIANTNPPTALTSGTYDGYKTNGIYGENDGGVNRFAYLATDSNSHEVEIIDLSQQDPVTKKYSEAGYYNVPGNTNANSVYALNNIGYATTPSKLYTFDLSSRSGVRGDLGNVTLAGSGNKVTVKVFDGNTYAFIAVGSGSNQLQIVQVTNGGQTLSVVGQATVNGGNGVDLFVNDTGTRVYLATTYVAGKSDLFIIDTTSKTGNLPLLGSYSTNGMNPKGVTVVTGNHIIIVGTSGEEYQVANISSDEMT</sequence>
<name>A0A2M8EYB2_9BACT</name>
<feature type="non-terminal residue" evidence="1">
    <location>
        <position position="503"/>
    </location>
</feature>
<organism evidence="1 2">
    <name type="scientific">Candidatus Roizmanbacteria bacterium CG_4_9_14_0_2_um_filter_39_13</name>
    <dbReference type="NCBI Taxonomy" id="1974839"/>
    <lineage>
        <taxon>Bacteria</taxon>
        <taxon>Candidatus Roizmaniibacteriota</taxon>
    </lineage>
</organism>
<gene>
    <name evidence="1" type="ORF">CO051_04185</name>
</gene>
<accession>A0A2M8EYB2</accession>
<comment type="caution">
    <text evidence="1">The sequence shown here is derived from an EMBL/GenBank/DDBJ whole genome shotgun (WGS) entry which is preliminary data.</text>
</comment>
<evidence type="ECO:0000313" key="1">
    <source>
        <dbReference type="EMBL" id="PJC31410.1"/>
    </source>
</evidence>
<dbReference type="EMBL" id="PFSC01000113">
    <property type="protein sequence ID" value="PJC31410.1"/>
    <property type="molecule type" value="Genomic_DNA"/>
</dbReference>